<dbReference type="OrthoDB" id="10253625at2759"/>
<keyword evidence="1" id="KW-0175">Coiled coil</keyword>
<gene>
    <name evidence="3" type="ORF">NAEGRDRAFT_74041</name>
</gene>
<dbReference type="EMBL" id="GG738910">
    <property type="protein sequence ID" value="EFC38163.1"/>
    <property type="molecule type" value="Genomic_DNA"/>
</dbReference>
<evidence type="ECO:0000256" key="1">
    <source>
        <dbReference type="SAM" id="Coils"/>
    </source>
</evidence>
<protein>
    <submittedName>
        <fullName evidence="3">Predicted protein</fullName>
    </submittedName>
</protein>
<dbReference type="OMA" id="FIMSAFQ"/>
<evidence type="ECO:0000313" key="3">
    <source>
        <dbReference type="EMBL" id="EFC38163.1"/>
    </source>
</evidence>
<dbReference type="PANTHER" id="PTHR23159">
    <property type="entry name" value="CENTROSOMAL PROTEIN 2"/>
    <property type="match status" value="1"/>
</dbReference>
<dbReference type="VEuPathDB" id="AmoebaDB:NAEGRDRAFT_74041"/>
<evidence type="ECO:0000256" key="2">
    <source>
        <dbReference type="SAM" id="MobiDB-lite"/>
    </source>
</evidence>
<proteinExistence type="predicted"/>
<reference evidence="3 4" key="1">
    <citation type="journal article" date="2010" name="Cell">
        <title>The genome of Naegleria gruberi illuminates early eukaryotic versatility.</title>
        <authorList>
            <person name="Fritz-Laylin L.K."/>
            <person name="Prochnik S.E."/>
            <person name="Ginger M.L."/>
            <person name="Dacks J.B."/>
            <person name="Carpenter M.L."/>
            <person name="Field M.C."/>
            <person name="Kuo A."/>
            <person name="Paredez A."/>
            <person name="Chapman J."/>
            <person name="Pham J."/>
            <person name="Shu S."/>
            <person name="Neupane R."/>
            <person name="Cipriano M."/>
            <person name="Mancuso J."/>
            <person name="Tu H."/>
            <person name="Salamov A."/>
            <person name="Lindquist E."/>
            <person name="Shapiro H."/>
            <person name="Lucas S."/>
            <person name="Grigoriev I.V."/>
            <person name="Cande W.Z."/>
            <person name="Fulton C."/>
            <person name="Rokhsar D.S."/>
            <person name="Dawson S.C."/>
        </authorList>
    </citation>
    <scope>NUCLEOTIDE SEQUENCE [LARGE SCALE GENOMIC DNA]</scope>
    <source>
        <strain evidence="3 4">NEG-M</strain>
    </source>
</reference>
<dbReference type="PROSITE" id="PS50096">
    <property type="entry name" value="IQ"/>
    <property type="match status" value="1"/>
</dbReference>
<dbReference type="InParanoid" id="D2VY97"/>
<dbReference type="GeneID" id="8853845"/>
<dbReference type="PANTHER" id="PTHR23159:SF31">
    <property type="entry name" value="CENTROSOME-ASSOCIATED PROTEIN CEP250 ISOFORM X1"/>
    <property type="match status" value="1"/>
</dbReference>
<dbReference type="RefSeq" id="XP_002670907.1">
    <property type="nucleotide sequence ID" value="XM_002670861.1"/>
</dbReference>
<feature type="compositionally biased region" description="Polar residues" evidence="2">
    <location>
        <begin position="55"/>
        <end position="69"/>
    </location>
</feature>
<accession>D2VY97</accession>
<dbReference type="KEGG" id="ngr:NAEGRDRAFT_74041"/>
<keyword evidence="4" id="KW-1185">Reference proteome</keyword>
<evidence type="ECO:0000313" key="4">
    <source>
        <dbReference type="Proteomes" id="UP000006671"/>
    </source>
</evidence>
<feature type="region of interest" description="Disordered" evidence="2">
    <location>
        <begin position="86"/>
        <end position="112"/>
    </location>
</feature>
<organism evidence="4">
    <name type="scientific">Naegleria gruberi</name>
    <name type="common">Amoeba</name>
    <dbReference type="NCBI Taxonomy" id="5762"/>
    <lineage>
        <taxon>Eukaryota</taxon>
        <taxon>Discoba</taxon>
        <taxon>Heterolobosea</taxon>
        <taxon>Tetramitia</taxon>
        <taxon>Eutetramitia</taxon>
        <taxon>Vahlkampfiidae</taxon>
        <taxon>Naegleria</taxon>
    </lineage>
</organism>
<sequence length="1307" mass="154170">MRRASSDSQNNRLTISLNSLKEFKSEDTSRNENFLSSKHQIFKPQSASMHRPMRQTVTRDLSSSIPRPKTTAASFSSLSNINVQSKQSPLGTLTSRRADSKSSTIDDTGSLKRNHKPPLIINVYPSLPNRFTYESDDLAHYLNVLKACKQPLYPITNQEQEKRKQIYSTLAFIMSAFQYHDKIVHSSVEPDEHSIQNVSYGHPQDLFQVCCYLLRENLSYTSEIDHLKSQMIEKDRKIEEFHKKYESKNDHDLVKLNPSQNDLNNLQESVSKLEQDIYHHDPILYKEIIEKTEEEDLLQSVGPETIKDQFLNTKDAVPRLPSLIRNSDNTKSFQKKKKLTKEESHTEKYTKCLQYKMKLLENLIFVLKKKVQRYEQSDSDIRKLVKNWGTLPELLKENETMKKELNFYNWVTQRFDTELLLKHKYLYLDDVYMLRSVIFALQNELYVAQIGLSKYNEIQNKILKIMTTERPEEMTNKHNTLEYLMTELFMTDKQKFEYEKKKEAKRMVAEENNKSSVKEETEPSLIELKNTLRSLEHENKFLTNQVSRLEFQVSDLNSAMELLREDVTGERKVEIKERETMIRKLSGRIDQLNKTASEREVYFLFQQQLVQELTEKRDKLFDENSQTNERLINARNNVVSLRSKLDHQSKGLQVMFQITSSLLHFFMKSNGKKLPEKLSPQNNVKIMFGDVFSAYLIQMNACVRIQSWFRGIQKRKRLLQSEKHSSFVRKMLTKRKSMDRWRPVEAKSTTEPPLFSVFTDFLKVISTSSQQSTEMLQQTNGLIHAFKHEIVGRFKSKIQEELEQCRKETIETSEQLLSTLREVVLKPKSERACQTEKIELKSRGNGVSTNRITFFITAWILFKILLLGQVFSDPLPDHPLQSLDFSEAYPYIQHIDSYIQYKTQLQQFPNMLLFIYLPWDSIALYGVRKSILELFRQYQLAGNLFQEYNNTTIYGFINKNDRKSNGIDTEERFIIRAINYFNIVDKDMKEKIVILTSPQLRFILNGNQEKYFFYSHYSSFLMDRFITLSLHRKPLGFNDYINDNTTLIHNEVCLGDERNMDYVNQAMENILVDEHLLIGYFYDGSDHVNNHNYYLQKYYNITFNYVQPLRVKFVILKSESEYKSYFSCHTMLKSAITNFQKSQVLLYKYVKNEFETFDGESRLITDWLIEKYEPLVGELQSQSSSTFLKQEETVILFLEDRNDLLISKLKHLSYEIYKQSGKQPHISFVEKEFGRNLFRSHIKVKNGKELTVFNFDEYVKFPSLMININNTIYFLDKCINGKFEDQDILLKCYTRAQSLESHIQPYQ</sequence>
<name>D2VY97_NAEGR</name>
<feature type="coiled-coil region" evidence="1">
    <location>
        <begin position="525"/>
        <end position="637"/>
    </location>
</feature>
<feature type="region of interest" description="Disordered" evidence="2">
    <location>
        <begin position="44"/>
        <end position="69"/>
    </location>
</feature>
<dbReference type="Proteomes" id="UP000006671">
    <property type="component" value="Unassembled WGS sequence"/>
</dbReference>
<feature type="compositionally biased region" description="Polar residues" evidence="2">
    <location>
        <begin position="86"/>
        <end position="107"/>
    </location>
</feature>